<dbReference type="EMBL" id="JBHTCP010000013">
    <property type="protein sequence ID" value="MFC7371401.1"/>
    <property type="molecule type" value="Genomic_DNA"/>
</dbReference>
<dbReference type="InterPro" id="IPR009000">
    <property type="entry name" value="Transl_B-barrel_sf"/>
</dbReference>
<dbReference type="Proteomes" id="UP001596549">
    <property type="component" value="Unassembled WGS sequence"/>
</dbReference>
<protein>
    <submittedName>
        <fullName evidence="5">Alanine--tRNA ligase-related protein</fullName>
    </submittedName>
</protein>
<dbReference type="RefSeq" id="WP_379747935.1">
    <property type="nucleotide sequence ID" value="NZ_JBHTCP010000013.1"/>
</dbReference>
<dbReference type="InterPro" id="IPR012947">
    <property type="entry name" value="tRNA_SAD"/>
</dbReference>
<dbReference type="SUPFAM" id="SSF50447">
    <property type="entry name" value="Translation proteins"/>
    <property type="match status" value="1"/>
</dbReference>
<evidence type="ECO:0000256" key="3">
    <source>
        <dbReference type="ARBA" id="ARBA00022833"/>
    </source>
</evidence>
<dbReference type="InterPro" id="IPR051335">
    <property type="entry name" value="Alanyl-tRNA_Editing_Enzymes"/>
</dbReference>
<dbReference type="SUPFAM" id="SSF55186">
    <property type="entry name" value="ThrRS/AlaRS common domain"/>
    <property type="match status" value="1"/>
</dbReference>
<dbReference type="InterPro" id="IPR018164">
    <property type="entry name" value="Ala-tRNA-synth_IIc_N"/>
</dbReference>
<evidence type="ECO:0000256" key="1">
    <source>
        <dbReference type="ARBA" id="ARBA00001947"/>
    </source>
</evidence>
<dbReference type="Gene3D" id="2.40.30.130">
    <property type="match status" value="1"/>
</dbReference>
<sequence>MVEKWFWKDPYATKLNTCLTSVNGNDITLAQTIFYAFSGGQESDNGKIGGYSVSRAQKDGHEIIYTLEDGHSLKTGDEVTVEIDWQRRYRLMRLHFAAEIILELAYRQLPGIEKIGAHIAEDKSRIDFIWGENISAAFARLEKEAHRLIEENDSITSEYSSQEEGRRYWEIDGFARVACGGTHLRTTGEVGNIRLKRNNIGKGKERIEIYIN</sequence>
<proteinExistence type="predicted"/>
<evidence type="ECO:0000259" key="4">
    <source>
        <dbReference type="SMART" id="SM00863"/>
    </source>
</evidence>
<keyword evidence="2" id="KW-0479">Metal-binding</keyword>
<dbReference type="Gene3D" id="3.30.980.10">
    <property type="entry name" value="Threonyl-trna Synthetase, Chain A, domain 2"/>
    <property type="match status" value="1"/>
</dbReference>
<gene>
    <name evidence="5" type="ORF">ACFQPF_06915</name>
</gene>
<dbReference type="Pfam" id="PF07973">
    <property type="entry name" value="tRNA_SAD"/>
    <property type="match status" value="1"/>
</dbReference>
<name>A0ABW2NRY2_9BACL</name>
<reference evidence="6" key="1">
    <citation type="journal article" date="2019" name="Int. J. Syst. Evol. Microbiol.">
        <title>The Global Catalogue of Microorganisms (GCM) 10K type strain sequencing project: providing services to taxonomists for standard genome sequencing and annotation.</title>
        <authorList>
            <consortium name="The Broad Institute Genomics Platform"/>
            <consortium name="The Broad Institute Genome Sequencing Center for Infectious Disease"/>
            <person name="Wu L."/>
            <person name="Ma J."/>
        </authorList>
    </citation>
    <scope>NUCLEOTIDE SEQUENCE [LARGE SCALE GENOMIC DNA]</scope>
    <source>
        <strain evidence="6">NBRC 106396</strain>
    </source>
</reference>
<dbReference type="PANTHER" id="PTHR43462">
    <property type="entry name" value="ALANYL-TRNA EDITING PROTEIN"/>
    <property type="match status" value="1"/>
</dbReference>
<organism evidence="5 6">
    <name type="scientific">Fictibacillus iocasae</name>
    <dbReference type="NCBI Taxonomy" id="2715437"/>
    <lineage>
        <taxon>Bacteria</taxon>
        <taxon>Bacillati</taxon>
        <taxon>Bacillota</taxon>
        <taxon>Bacilli</taxon>
        <taxon>Bacillales</taxon>
        <taxon>Fictibacillaceae</taxon>
        <taxon>Fictibacillus</taxon>
    </lineage>
</organism>
<evidence type="ECO:0000256" key="2">
    <source>
        <dbReference type="ARBA" id="ARBA00022723"/>
    </source>
</evidence>
<keyword evidence="3" id="KW-0862">Zinc</keyword>
<keyword evidence="5" id="KW-0436">Ligase</keyword>
<dbReference type="InterPro" id="IPR018163">
    <property type="entry name" value="Thr/Ala-tRNA-synth_IIc_edit"/>
</dbReference>
<evidence type="ECO:0000313" key="5">
    <source>
        <dbReference type="EMBL" id="MFC7371401.1"/>
    </source>
</evidence>
<evidence type="ECO:0000313" key="6">
    <source>
        <dbReference type="Proteomes" id="UP001596549"/>
    </source>
</evidence>
<comment type="cofactor">
    <cofactor evidence="1">
        <name>Zn(2+)</name>
        <dbReference type="ChEBI" id="CHEBI:29105"/>
    </cofactor>
</comment>
<dbReference type="SMART" id="SM00863">
    <property type="entry name" value="tRNA_SAD"/>
    <property type="match status" value="1"/>
</dbReference>
<dbReference type="PANTHER" id="PTHR43462:SF1">
    <property type="entry name" value="ALANYL-TRNA EDITING PROTEIN AARSD1"/>
    <property type="match status" value="1"/>
</dbReference>
<keyword evidence="6" id="KW-1185">Reference proteome</keyword>
<comment type="caution">
    <text evidence="5">The sequence shown here is derived from an EMBL/GenBank/DDBJ whole genome shotgun (WGS) entry which is preliminary data.</text>
</comment>
<accession>A0ABW2NRY2</accession>
<feature type="domain" description="Threonyl/alanyl tRNA synthetase SAD" evidence="4">
    <location>
        <begin position="166"/>
        <end position="208"/>
    </location>
</feature>
<dbReference type="Pfam" id="PF01411">
    <property type="entry name" value="tRNA-synt_2c"/>
    <property type="match status" value="1"/>
</dbReference>
<dbReference type="GO" id="GO:0016874">
    <property type="term" value="F:ligase activity"/>
    <property type="evidence" value="ECO:0007669"/>
    <property type="project" value="UniProtKB-KW"/>
</dbReference>